<protein>
    <submittedName>
        <fullName evidence="2">Uncharacterized protein</fullName>
    </submittedName>
</protein>
<feature type="compositionally biased region" description="Basic and acidic residues" evidence="1">
    <location>
        <begin position="112"/>
        <end position="129"/>
    </location>
</feature>
<reference evidence="2 3" key="1">
    <citation type="submission" date="2019-07" db="EMBL/GenBank/DDBJ databases">
        <title>Genomics analysis of Aphanomyces spp. identifies a new class of oomycete effector associated with host adaptation.</title>
        <authorList>
            <person name="Gaulin E."/>
        </authorList>
    </citation>
    <scope>NUCLEOTIDE SEQUENCE [LARGE SCALE GENOMIC DNA]</scope>
    <source>
        <strain evidence="2 3">ATCC 201684</strain>
    </source>
</reference>
<feature type="region of interest" description="Disordered" evidence="1">
    <location>
        <begin position="24"/>
        <end position="85"/>
    </location>
</feature>
<organism evidence="2 3">
    <name type="scientific">Aphanomyces euteiches</name>
    <dbReference type="NCBI Taxonomy" id="100861"/>
    <lineage>
        <taxon>Eukaryota</taxon>
        <taxon>Sar</taxon>
        <taxon>Stramenopiles</taxon>
        <taxon>Oomycota</taxon>
        <taxon>Saprolegniomycetes</taxon>
        <taxon>Saprolegniales</taxon>
        <taxon>Verrucalvaceae</taxon>
        <taxon>Aphanomyces</taxon>
    </lineage>
</organism>
<evidence type="ECO:0000313" key="3">
    <source>
        <dbReference type="Proteomes" id="UP000481153"/>
    </source>
</evidence>
<keyword evidence="3" id="KW-1185">Reference proteome</keyword>
<evidence type="ECO:0000313" key="2">
    <source>
        <dbReference type="EMBL" id="KAF0739058.1"/>
    </source>
</evidence>
<proteinExistence type="predicted"/>
<name>A0A6G0XFN6_9STRA</name>
<gene>
    <name evidence="2" type="ORF">Ae201684_005240</name>
</gene>
<dbReference type="Proteomes" id="UP000481153">
    <property type="component" value="Unassembled WGS sequence"/>
</dbReference>
<accession>A0A6G0XFN6</accession>
<sequence>MGRLASKRKLKQVDPFFKGKRTIGADESKYDQAPTLSKKKKRMKRRALDQAAIDRFVLGGDSSTSSSTQGTKKKKKSGALANVEGRRLGETMRAFNHRMGIEVKRVLAQETKKAQKSTEKMKNFFEAKKEKQKRKKMTEQERYELEYQQTGSKKRDTFDGAEGIRFGERYDAPPILPVLKGTLKRKAEGTGANSKKQKK</sequence>
<feature type="compositionally biased region" description="Low complexity" evidence="1">
    <location>
        <begin position="59"/>
        <end position="70"/>
    </location>
</feature>
<dbReference type="AlphaFoldDB" id="A0A6G0XFN6"/>
<feature type="region of interest" description="Disordered" evidence="1">
    <location>
        <begin position="112"/>
        <end position="140"/>
    </location>
</feature>
<comment type="caution">
    <text evidence="2">The sequence shown here is derived from an EMBL/GenBank/DDBJ whole genome shotgun (WGS) entry which is preliminary data.</text>
</comment>
<dbReference type="EMBL" id="VJMJ01000067">
    <property type="protein sequence ID" value="KAF0739058.1"/>
    <property type="molecule type" value="Genomic_DNA"/>
</dbReference>
<dbReference type="VEuPathDB" id="FungiDB:AeMF1_013359"/>
<evidence type="ECO:0000256" key="1">
    <source>
        <dbReference type="SAM" id="MobiDB-lite"/>
    </source>
</evidence>